<gene>
    <name evidence="2" type="ORF">EXIGLDRAFT_832716</name>
</gene>
<organism evidence="2 3">
    <name type="scientific">Exidia glandulosa HHB12029</name>
    <dbReference type="NCBI Taxonomy" id="1314781"/>
    <lineage>
        <taxon>Eukaryota</taxon>
        <taxon>Fungi</taxon>
        <taxon>Dikarya</taxon>
        <taxon>Basidiomycota</taxon>
        <taxon>Agaricomycotina</taxon>
        <taxon>Agaricomycetes</taxon>
        <taxon>Auriculariales</taxon>
        <taxon>Exidiaceae</taxon>
        <taxon>Exidia</taxon>
    </lineage>
</organism>
<feature type="compositionally biased region" description="Basic and acidic residues" evidence="1">
    <location>
        <begin position="46"/>
        <end position="55"/>
    </location>
</feature>
<feature type="compositionally biased region" description="Pro residues" evidence="1">
    <location>
        <begin position="135"/>
        <end position="148"/>
    </location>
</feature>
<sequence length="160" mass="17325">MGNLFSGCVMPTFDDDPFFPQPQHHYNPSANSSTTVFSDEPPSYDKTIESDKLNQEHSSQQCDRGDALDSVESAAPRTTVALSTAPELRRTPWVQRRRKITRSDTPESIDIDIADDDMGIPKGDATGSVTAGTPPKQPSNGTPPPRPTPGETKPDSDDAL</sequence>
<feature type="compositionally biased region" description="Polar residues" evidence="1">
    <location>
        <begin position="24"/>
        <end position="37"/>
    </location>
</feature>
<proteinExistence type="predicted"/>
<keyword evidence="3" id="KW-1185">Reference proteome</keyword>
<name>A0A165LD12_EXIGL</name>
<feature type="region of interest" description="Disordered" evidence="1">
    <location>
        <begin position="12"/>
        <end position="160"/>
    </location>
</feature>
<reference evidence="2 3" key="1">
    <citation type="journal article" date="2016" name="Mol. Biol. Evol.">
        <title>Comparative Genomics of Early-Diverging Mushroom-Forming Fungi Provides Insights into the Origins of Lignocellulose Decay Capabilities.</title>
        <authorList>
            <person name="Nagy L.G."/>
            <person name="Riley R."/>
            <person name="Tritt A."/>
            <person name="Adam C."/>
            <person name="Daum C."/>
            <person name="Floudas D."/>
            <person name="Sun H."/>
            <person name="Yadav J.S."/>
            <person name="Pangilinan J."/>
            <person name="Larsson K.H."/>
            <person name="Matsuura K."/>
            <person name="Barry K."/>
            <person name="Labutti K."/>
            <person name="Kuo R."/>
            <person name="Ohm R.A."/>
            <person name="Bhattacharya S.S."/>
            <person name="Shirouzu T."/>
            <person name="Yoshinaga Y."/>
            <person name="Martin F.M."/>
            <person name="Grigoriev I.V."/>
            <person name="Hibbett D.S."/>
        </authorList>
    </citation>
    <scope>NUCLEOTIDE SEQUENCE [LARGE SCALE GENOMIC DNA]</scope>
    <source>
        <strain evidence="2 3">HHB12029</strain>
    </source>
</reference>
<dbReference type="InParanoid" id="A0A165LD12"/>
<evidence type="ECO:0000313" key="3">
    <source>
        <dbReference type="Proteomes" id="UP000077266"/>
    </source>
</evidence>
<dbReference type="AlphaFoldDB" id="A0A165LD12"/>
<accession>A0A165LD12</accession>
<feature type="compositionally biased region" description="Acidic residues" evidence="1">
    <location>
        <begin position="107"/>
        <end position="118"/>
    </location>
</feature>
<dbReference type="Proteomes" id="UP000077266">
    <property type="component" value="Unassembled WGS sequence"/>
</dbReference>
<evidence type="ECO:0000313" key="2">
    <source>
        <dbReference type="EMBL" id="KZV97700.1"/>
    </source>
</evidence>
<protein>
    <submittedName>
        <fullName evidence="2">Uncharacterized protein</fullName>
    </submittedName>
</protein>
<evidence type="ECO:0000256" key="1">
    <source>
        <dbReference type="SAM" id="MobiDB-lite"/>
    </source>
</evidence>
<dbReference type="EMBL" id="KV425927">
    <property type="protein sequence ID" value="KZV97700.1"/>
    <property type="molecule type" value="Genomic_DNA"/>
</dbReference>